<dbReference type="InterPro" id="IPR018101">
    <property type="entry name" value="Transl_elong_Ts_CS"/>
</dbReference>
<dbReference type="GO" id="GO:0005737">
    <property type="term" value="C:cytoplasm"/>
    <property type="evidence" value="ECO:0007669"/>
    <property type="project" value="UniProtKB-SubCell"/>
</dbReference>
<feature type="region of interest" description="Involved in Mg(2+) ion dislocation from EF-Tu" evidence="5">
    <location>
        <begin position="80"/>
        <end position="83"/>
    </location>
</feature>
<comment type="subcellular location">
    <subcellularLocation>
        <location evidence="5">Cytoplasm</location>
    </subcellularLocation>
</comment>
<evidence type="ECO:0000256" key="3">
    <source>
        <dbReference type="ARBA" id="ARBA00022768"/>
    </source>
</evidence>
<comment type="similarity">
    <text evidence="1 5">Belongs to the EF-Ts family.</text>
</comment>
<dbReference type="GO" id="GO:0003746">
    <property type="term" value="F:translation elongation factor activity"/>
    <property type="evidence" value="ECO:0007669"/>
    <property type="project" value="UniProtKB-UniRule"/>
</dbReference>
<dbReference type="Pfam" id="PF00889">
    <property type="entry name" value="EF_TS"/>
    <property type="match status" value="1"/>
</dbReference>
<dbReference type="PROSITE" id="PS01126">
    <property type="entry name" value="EF_TS_1"/>
    <property type="match status" value="1"/>
</dbReference>
<evidence type="ECO:0000256" key="5">
    <source>
        <dbReference type="HAMAP-Rule" id="MF_00050"/>
    </source>
</evidence>
<dbReference type="InterPro" id="IPR014039">
    <property type="entry name" value="Transl_elong_EFTs/EF1B_dimer"/>
</dbReference>
<protein>
    <recommendedName>
        <fullName evidence="2 5">Elongation factor Ts</fullName>
        <shortName evidence="5">EF-Ts</shortName>
    </recommendedName>
</protein>
<evidence type="ECO:0000313" key="8">
    <source>
        <dbReference type="Proteomes" id="UP000034846"/>
    </source>
</evidence>
<dbReference type="HAMAP" id="MF_00050">
    <property type="entry name" value="EF_Ts"/>
    <property type="match status" value="1"/>
</dbReference>
<dbReference type="Proteomes" id="UP000034846">
    <property type="component" value="Unassembled WGS sequence"/>
</dbReference>
<dbReference type="FunFam" id="1.10.286.20:FF:000001">
    <property type="entry name" value="Elongation factor Ts"/>
    <property type="match status" value="1"/>
</dbReference>
<dbReference type="FunFam" id="1.10.8.10:FF:000001">
    <property type="entry name" value="Elongation factor Ts"/>
    <property type="match status" value="1"/>
</dbReference>
<dbReference type="InterPro" id="IPR036402">
    <property type="entry name" value="EF-Ts_dimer_sf"/>
</dbReference>
<dbReference type="Gene3D" id="1.10.286.20">
    <property type="match status" value="1"/>
</dbReference>
<keyword evidence="3 5" id="KW-0251">Elongation factor</keyword>
<dbReference type="NCBIfam" id="TIGR00116">
    <property type="entry name" value="tsf"/>
    <property type="match status" value="2"/>
</dbReference>
<keyword evidence="5" id="KW-0963">Cytoplasm</keyword>
<feature type="domain" description="Translation elongation factor EFTs/EF1B dimerisation" evidence="6">
    <location>
        <begin position="91"/>
        <end position="195"/>
    </location>
</feature>
<evidence type="ECO:0000256" key="2">
    <source>
        <dbReference type="ARBA" id="ARBA00016956"/>
    </source>
</evidence>
<organism evidence="7 8">
    <name type="scientific">Candidatus Uhrbacteria bacterium GW2011_GWD2_52_7</name>
    <dbReference type="NCBI Taxonomy" id="1618989"/>
    <lineage>
        <taxon>Bacteria</taxon>
        <taxon>Candidatus Uhriibacteriota</taxon>
    </lineage>
</organism>
<dbReference type="PATRIC" id="fig|1618989.3.peg.250"/>
<gene>
    <name evidence="5" type="primary">tsf</name>
    <name evidence="7" type="ORF">UY72_C0013G0027</name>
</gene>
<reference evidence="7 8" key="1">
    <citation type="journal article" date="2015" name="Nature">
        <title>rRNA introns, odd ribosomes, and small enigmatic genomes across a large radiation of phyla.</title>
        <authorList>
            <person name="Brown C.T."/>
            <person name="Hug L.A."/>
            <person name="Thomas B.C."/>
            <person name="Sharon I."/>
            <person name="Castelle C.J."/>
            <person name="Singh A."/>
            <person name="Wilkins M.J."/>
            <person name="Williams K.H."/>
            <person name="Banfield J.F."/>
        </authorList>
    </citation>
    <scope>NUCLEOTIDE SEQUENCE [LARGE SCALE GENOMIC DNA]</scope>
</reference>
<dbReference type="PANTHER" id="PTHR11741:SF0">
    <property type="entry name" value="ELONGATION FACTOR TS, MITOCHONDRIAL"/>
    <property type="match status" value="1"/>
</dbReference>
<dbReference type="EMBL" id="LCRD01000013">
    <property type="protein sequence ID" value="KKW30417.1"/>
    <property type="molecule type" value="Genomic_DNA"/>
</dbReference>
<evidence type="ECO:0000256" key="1">
    <source>
        <dbReference type="ARBA" id="ARBA00005532"/>
    </source>
</evidence>
<dbReference type="Gene3D" id="3.30.479.20">
    <property type="entry name" value="Elongation factor Ts, dimerisation domain"/>
    <property type="match status" value="1"/>
</dbReference>
<keyword evidence="4 5" id="KW-0648">Protein biosynthesis</keyword>
<comment type="function">
    <text evidence="5">Associates with the EF-Tu.GDP complex and induces the exchange of GDP to GTP. It remains bound to the aminoacyl-tRNA.EF-Tu.GTP complex up to the GTP hydrolysis stage on the ribosome.</text>
</comment>
<evidence type="ECO:0000256" key="4">
    <source>
        <dbReference type="ARBA" id="ARBA00022917"/>
    </source>
</evidence>
<accession>A0A0G1ZQA4</accession>
<dbReference type="CDD" id="cd14275">
    <property type="entry name" value="UBA_EF-Ts"/>
    <property type="match status" value="1"/>
</dbReference>
<dbReference type="AlphaFoldDB" id="A0A0G1ZQA4"/>
<evidence type="ECO:0000313" key="7">
    <source>
        <dbReference type="EMBL" id="KKW30417.1"/>
    </source>
</evidence>
<dbReference type="SUPFAM" id="SSF54713">
    <property type="entry name" value="Elongation factor Ts (EF-Ts), dimerisation domain"/>
    <property type="match status" value="1"/>
</dbReference>
<comment type="caution">
    <text evidence="7">The sequence shown here is derived from an EMBL/GenBank/DDBJ whole genome shotgun (WGS) entry which is preliminary data.</text>
</comment>
<sequence length="196" mass="21524">MAITAADVAKLRELTGAGMMDAKRALEENGGDIEKAIDALRKSGAAKAAKKAERATAEGKIFAYTHGNKLAVVVELLCETDFVARNDQFNELGNDLAMHIAASAPQFVSRDQVSAELVEREKGIYREQLAAEGKPAEIVEKIIDGKLNKFYEEICLLDQKFIKDEDKTVQQLLNEKVLSIGENLKIGRFVRMQLGG</sequence>
<dbReference type="InterPro" id="IPR001816">
    <property type="entry name" value="Transl_elong_EFTs/EF1B"/>
</dbReference>
<dbReference type="Gene3D" id="1.10.8.10">
    <property type="entry name" value="DNA helicase RuvA subunit, C-terminal domain"/>
    <property type="match status" value="1"/>
</dbReference>
<dbReference type="SUPFAM" id="SSF46934">
    <property type="entry name" value="UBA-like"/>
    <property type="match status" value="1"/>
</dbReference>
<evidence type="ECO:0000259" key="6">
    <source>
        <dbReference type="Pfam" id="PF00889"/>
    </source>
</evidence>
<dbReference type="PANTHER" id="PTHR11741">
    <property type="entry name" value="ELONGATION FACTOR TS"/>
    <property type="match status" value="1"/>
</dbReference>
<dbReference type="InterPro" id="IPR009060">
    <property type="entry name" value="UBA-like_sf"/>
</dbReference>
<name>A0A0G1ZQA4_9BACT</name>
<proteinExistence type="inferred from homology"/>